<dbReference type="InterPro" id="IPR044922">
    <property type="entry name" value="DUF2063_N_sf"/>
</dbReference>
<dbReference type="Gene3D" id="1.10.150.690">
    <property type="entry name" value="DUF2063"/>
    <property type="match status" value="1"/>
</dbReference>
<protein>
    <recommendedName>
        <fullName evidence="1">Putative DNA-binding domain-containing protein</fullName>
    </recommendedName>
</protein>
<dbReference type="RefSeq" id="WP_109902800.1">
    <property type="nucleotide sequence ID" value="NZ_QGLE01000002.1"/>
</dbReference>
<organism evidence="2 3">
    <name type="scientific">Zavarzinia aquatilis</name>
    <dbReference type="NCBI Taxonomy" id="2211142"/>
    <lineage>
        <taxon>Bacteria</taxon>
        <taxon>Pseudomonadati</taxon>
        <taxon>Pseudomonadota</taxon>
        <taxon>Alphaproteobacteria</taxon>
        <taxon>Rhodospirillales</taxon>
        <taxon>Zavarziniaceae</taxon>
        <taxon>Zavarzinia</taxon>
    </lineage>
</organism>
<evidence type="ECO:0000313" key="3">
    <source>
        <dbReference type="Proteomes" id="UP000245461"/>
    </source>
</evidence>
<accession>A0A317ECY7</accession>
<dbReference type="Proteomes" id="UP000245461">
    <property type="component" value="Unassembled WGS sequence"/>
</dbReference>
<dbReference type="InterPro" id="IPR018640">
    <property type="entry name" value="DUF2063"/>
</dbReference>
<name>A0A317ECY7_9PROT</name>
<dbReference type="EMBL" id="QGLE01000002">
    <property type="protein sequence ID" value="PWR24897.1"/>
    <property type="molecule type" value="Genomic_DNA"/>
</dbReference>
<dbReference type="OrthoDB" id="4146344at2"/>
<sequence>MRLAEFQSHFASGLRHGAMPEALRAEAGIFADRLSIHVHHVGSSLRAALALHFPVTLRLLGEEAFAGLARRFLAVSPPADARLALFGGAFPGFLAGEPALAAHPVIAEVAAFEWTRHLASIAPRALPVEPAALDGAARLRLMPGAGLIAAAHAVDHVWSINQPGADGTPTRPINVPCRLVVWRDGDDLVRAAPLEAGDFIFLSAIVGGASLDEALAAAHAEGGDLAAILARSLGRGLLCLSDTDPGGDFP</sequence>
<keyword evidence="3" id="KW-1185">Reference proteome</keyword>
<dbReference type="AlphaFoldDB" id="A0A317ECY7"/>
<evidence type="ECO:0000259" key="1">
    <source>
        <dbReference type="Pfam" id="PF09836"/>
    </source>
</evidence>
<dbReference type="Pfam" id="PF09836">
    <property type="entry name" value="DUF2063"/>
    <property type="match status" value="1"/>
</dbReference>
<proteinExistence type="predicted"/>
<gene>
    <name evidence="2" type="ORF">DKG74_03760</name>
</gene>
<evidence type="ECO:0000313" key="2">
    <source>
        <dbReference type="EMBL" id="PWR24897.1"/>
    </source>
</evidence>
<reference evidence="2 3" key="1">
    <citation type="submission" date="2018-05" db="EMBL/GenBank/DDBJ databases">
        <title>Zavarzinia sp. HR-AS.</title>
        <authorList>
            <person name="Lee Y."/>
            <person name="Jeon C.O."/>
        </authorList>
    </citation>
    <scope>NUCLEOTIDE SEQUENCE [LARGE SCALE GENOMIC DNA]</scope>
    <source>
        <strain evidence="2 3">HR-AS</strain>
    </source>
</reference>
<feature type="domain" description="Putative DNA-binding" evidence="1">
    <location>
        <begin position="5"/>
        <end position="94"/>
    </location>
</feature>
<comment type="caution">
    <text evidence="2">The sequence shown here is derived from an EMBL/GenBank/DDBJ whole genome shotgun (WGS) entry which is preliminary data.</text>
</comment>